<protein>
    <submittedName>
        <fullName evidence="5">LacI family transcriptional regulator</fullName>
    </submittedName>
</protein>
<evidence type="ECO:0000256" key="2">
    <source>
        <dbReference type="ARBA" id="ARBA00023125"/>
    </source>
</evidence>
<dbReference type="Gene3D" id="1.10.260.40">
    <property type="entry name" value="lambda repressor-like DNA-binding domains"/>
    <property type="match status" value="1"/>
</dbReference>
<evidence type="ECO:0000256" key="1">
    <source>
        <dbReference type="ARBA" id="ARBA00023015"/>
    </source>
</evidence>
<dbReference type="PANTHER" id="PTHR30146:SF109">
    <property type="entry name" value="HTH-TYPE TRANSCRIPTIONAL REGULATOR GALS"/>
    <property type="match status" value="1"/>
</dbReference>
<dbReference type="GO" id="GO:0000976">
    <property type="term" value="F:transcription cis-regulatory region binding"/>
    <property type="evidence" value="ECO:0007669"/>
    <property type="project" value="TreeGrafter"/>
</dbReference>
<keyword evidence="6" id="KW-1185">Reference proteome</keyword>
<dbReference type="PROSITE" id="PS50932">
    <property type="entry name" value="HTH_LACI_2"/>
    <property type="match status" value="1"/>
</dbReference>
<evidence type="ECO:0000259" key="4">
    <source>
        <dbReference type="PROSITE" id="PS50932"/>
    </source>
</evidence>
<dbReference type="Pfam" id="PF00356">
    <property type="entry name" value="LacI"/>
    <property type="match status" value="1"/>
</dbReference>
<dbReference type="GO" id="GO:0003700">
    <property type="term" value="F:DNA-binding transcription factor activity"/>
    <property type="evidence" value="ECO:0007669"/>
    <property type="project" value="TreeGrafter"/>
</dbReference>
<gene>
    <name evidence="5" type="ORF">HM131_14435</name>
</gene>
<dbReference type="OrthoDB" id="1639518at2"/>
<sequence>MRKVTIADVAAQANVSKSTVSQYLNKRYDYMGEKTKEKVKAAIEELGYQPNIVARSLKQKSTKTIGVIVANILHTFTTEVTRAIEDFCNGSDFHTIICNADDDPDKEKHYIEMLRAKQVDGLIIFPTGNNRELYQRMLDDQYPVVFLDRSVQDIPVSAVLLDNEKASQLAVDHLVQKGYEKIGIITTSIINHITPRLERIQGYEEAIRKHGLQLNENYVKSAEPSEIQDRLNELLNLDTPPEAIVAGNDLVLIEVLKYVKQNHIRIPEELAVIGIDDVSFASFYTPAITTVAQPTFKMGKMAAEVLLDKISKKKIKDDRPDFRFEPKLMVRDSV</sequence>
<reference evidence="5 6" key="1">
    <citation type="submission" date="2017-04" db="EMBL/GenBank/DDBJ databases">
        <title>The whole genome sequencing and assembly of Halobacillus mangrovi strain.</title>
        <authorList>
            <person name="Lee S.-J."/>
            <person name="Park M.-K."/>
            <person name="Kim J.-Y."/>
            <person name="Lee Y.-J."/>
            <person name="Yi H."/>
            <person name="Bahn Y.-S."/>
            <person name="Kim J.F."/>
            <person name="Lee D.-W."/>
        </authorList>
    </citation>
    <scope>NUCLEOTIDE SEQUENCE [LARGE SCALE GENOMIC DNA]</scope>
    <source>
        <strain evidence="5 6">KTB 131</strain>
    </source>
</reference>
<dbReference type="AlphaFoldDB" id="A0A1W5ZXE9"/>
<dbReference type="CDD" id="cd01392">
    <property type="entry name" value="HTH_LacI"/>
    <property type="match status" value="1"/>
</dbReference>
<name>A0A1W5ZXE9_9BACI</name>
<dbReference type="RefSeq" id="WP_085030433.1">
    <property type="nucleotide sequence ID" value="NZ_CP020772.1"/>
</dbReference>
<dbReference type="SUPFAM" id="SSF53822">
    <property type="entry name" value="Periplasmic binding protein-like I"/>
    <property type="match status" value="1"/>
</dbReference>
<dbReference type="Gene3D" id="3.40.50.2300">
    <property type="match status" value="2"/>
</dbReference>
<dbReference type="InterPro" id="IPR010982">
    <property type="entry name" value="Lambda_DNA-bd_dom_sf"/>
</dbReference>
<accession>A0A1W5ZXE9</accession>
<evidence type="ECO:0000256" key="3">
    <source>
        <dbReference type="ARBA" id="ARBA00023163"/>
    </source>
</evidence>
<dbReference type="PANTHER" id="PTHR30146">
    <property type="entry name" value="LACI-RELATED TRANSCRIPTIONAL REPRESSOR"/>
    <property type="match status" value="1"/>
</dbReference>
<evidence type="ECO:0000313" key="6">
    <source>
        <dbReference type="Proteomes" id="UP000192527"/>
    </source>
</evidence>
<dbReference type="EMBL" id="CP020772">
    <property type="protein sequence ID" value="ARI77972.1"/>
    <property type="molecule type" value="Genomic_DNA"/>
</dbReference>
<dbReference type="KEGG" id="hmn:HM131_14435"/>
<proteinExistence type="predicted"/>
<keyword evidence="1" id="KW-0805">Transcription regulation</keyword>
<dbReference type="InterPro" id="IPR000843">
    <property type="entry name" value="HTH_LacI"/>
</dbReference>
<dbReference type="Proteomes" id="UP000192527">
    <property type="component" value="Chromosome"/>
</dbReference>
<dbReference type="Pfam" id="PF13377">
    <property type="entry name" value="Peripla_BP_3"/>
    <property type="match status" value="1"/>
</dbReference>
<dbReference type="SMART" id="SM00354">
    <property type="entry name" value="HTH_LACI"/>
    <property type="match status" value="1"/>
</dbReference>
<dbReference type="CDD" id="cd19977">
    <property type="entry name" value="PBP1_EndR-like"/>
    <property type="match status" value="1"/>
</dbReference>
<dbReference type="InterPro" id="IPR028082">
    <property type="entry name" value="Peripla_BP_I"/>
</dbReference>
<dbReference type="SUPFAM" id="SSF47413">
    <property type="entry name" value="lambda repressor-like DNA-binding domains"/>
    <property type="match status" value="1"/>
</dbReference>
<keyword evidence="3" id="KW-0804">Transcription</keyword>
<dbReference type="PROSITE" id="PS00356">
    <property type="entry name" value="HTH_LACI_1"/>
    <property type="match status" value="1"/>
</dbReference>
<keyword evidence="2" id="KW-0238">DNA-binding</keyword>
<dbReference type="InterPro" id="IPR046335">
    <property type="entry name" value="LacI/GalR-like_sensor"/>
</dbReference>
<organism evidence="5 6">
    <name type="scientific">Halobacillus mangrovi</name>
    <dbReference type="NCBI Taxonomy" id="402384"/>
    <lineage>
        <taxon>Bacteria</taxon>
        <taxon>Bacillati</taxon>
        <taxon>Bacillota</taxon>
        <taxon>Bacilli</taxon>
        <taxon>Bacillales</taxon>
        <taxon>Bacillaceae</taxon>
        <taxon>Halobacillus</taxon>
    </lineage>
</organism>
<dbReference type="STRING" id="402384.HM131_14435"/>
<feature type="domain" description="HTH lacI-type" evidence="4">
    <location>
        <begin position="4"/>
        <end position="59"/>
    </location>
</feature>
<evidence type="ECO:0000313" key="5">
    <source>
        <dbReference type="EMBL" id="ARI77972.1"/>
    </source>
</evidence>